<evidence type="ECO:0000313" key="3">
    <source>
        <dbReference type="Proteomes" id="UP000479000"/>
    </source>
</evidence>
<evidence type="ECO:0000256" key="1">
    <source>
        <dbReference type="SAM" id="Coils"/>
    </source>
</evidence>
<feature type="coiled-coil region" evidence="1">
    <location>
        <begin position="318"/>
        <end position="345"/>
    </location>
</feature>
<dbReference type="SMART" id="SM00028">
    <property type="entry name" value="TPR"/>
    <property type="match status" value="10"/>
</dbReference>
<keyword evidence="3" id="KW-1185">Reference proteome</keyword>
<dbReference type="InterPro" id="IPR019734">
    <property type="entry name" value="TPR_rpt"/>
</dbReference>
<evidence type="ECO:0000313" key="2">
    <source>
        <dbReference type="EMBL" id="CAB0005691.1"/>
    </source>
</evidence>
<name>A0A6H5GSY6_9HEMI</name>
<reference evidence="2 3" key="1">
    <citation type="submission" date="2020-02" db="EMBL/GenBank/DDBJ databases">
        <authorList>
            <person name="Ferguson B K."/>
        </authorList>
    </citation>
    <scope>NUCLEOTIDE SEQUENCE [LARGE SCALE GENOMIC DNA]</scope>
</reference>
<dbReference type="Proteomes" id="UP000479000">
    <property type="component" value="Unassembled WGS sequence"/>
</dbReference>
<gene>
    <name evidence="2" type="ORF">NTEN_LOCUS11168</name>
</gene>
<dbReference type="Gene3D" id="1.25.40.10">
    <property type="entry name" value="Tetratricopeptide repeat domain"/>
    <property type="match status" value="4"/>
</dbReference>
<dbReference type="SUPFAM" id="SSF48452">
    <property type="entry name" value="TPR-like"/>
    <property type="match status" value="4"/>
</dbReference>
<organism evidence="2 3">
    <name type="scientific">Nesidiocoris tenuis</name>
    <dbReference type="NCBI Taxonomy" id="355587"/>
    <lineage>
        <taxon>Eukaryota</taxon>
        <taxon>Metazoa</taxon>
        <taxon>Ecdysozoa</taxon>
        <taxon>Arthropoda</taxon>
        <taxon>Hexapoda</taxon>
        <taxon>Insecta</taxon>
        <taxon>Pterygota</taxon>
        <taxon>Neoptera</taxon>
        <taxon>Paraneoptera</taxon>
        <taxon>Hemiptera</taxon>
        <taxon>Heteroptera</taxon>
        <taxon>Panheteroptera</taxon>
        <taxon>Cimicomorpha</taxon>
        <taxon>Miridae</taxon>
        <taxon>Dicyphina</taxon>
        <taxon>Nesidiocoris</taxon>
    </lineage>
</organism>
<proteinExistence type="predicted"/>
<sequence length="1272" mass="144599">MATDLDRFYEKDLDRTNVLDFYNSLPGHLQSKFRKSTRICLGWGNVLQGYRGPSHMRNNGSGDSGELGPSNGLQEIKHWWGARKDLNSRIPVLGTAVFGLGRVVQKAQGVLEWGSLFFDSKTGECLSHDKNEASDELHKKGRRLFDERKYSEAREYFSNAYRSCSSGYLNERTFKNAIDETQVEIEADNLNSSGNQLFEQGKYVEAVEKYREARVRSKIDDKYGTYRANEEKAESETEASILNSHGDSLFSHGEYDKAYGKYSEAYEKSNVDSQCRKYATNRDKARMEVEASQLSAQGDVHFEKGEYRDASEKYRAAYEKSDSRYDEYRSKRDGAEAELMAADLNSSGDQLYDQGEYGEAHCRYRRAFEKSKISKATYRSKMEKAESETEAVELNKRANDLFELGKYREACAKYCAAFEKSQAPREKNAYLAGKNKAQSIVDKLSSLETTWNKAWEAEVDDREEEARRLFQKVSSESEGGSKFYPNNTKFKQFANLSALKIEGNTLFNEGLVSQQIGIASLRAAQELKSKGNHRMANRAFEEARRNLEAARAKFENGAAGDVRFSSCADFVQEHLDEIIRSIKLTDQQSLSSGLNNLKGYRGPSHMCNNGSGDSGALGPSNGLQEIKHWWGARKDLNCQIPVLGTAVFGLGRVIQKAQGALEWSSIYFDSKTGECLSHDKNEAAEELHNRGRQLFKEKKYAEAEEYFKNAYCSCSTGYRNEQTFKNDRAEAQGEIEAENSNARGDELFREGKYKEAYEQYRSAYLKSKDGSQYGVYRANMDKAQAEDEAVQLNSEGNTFFEQGRYSEAYAKYREACDRSAKEKTAYLISRDKARTIVDKLSSLESSWNEGWEAENENREEEARRLFLKVSAESADCSKSFSDVSKFKQYADLAGLKIEGNQLFNEGLESQQRGIELLQEARELNLRHNCESANRKFDEAKANFTKAEAKFSAGAKSDARFQSCVDFVREQIDDVIRSIKLTEQQTLSLGLEELKIKSENEADPACDALNRKGDSFSRERRFVEAAEMYELAAKFCTCEHQNKETFSDNLLKAETEIANVIVKTSLDEEDRSAFNQAVEYMKSRSINCEDRVAIARAPILSSLEKLWERAWEADSEEEEAKRLFQRVSDEFENLEKVLPVPPPAYAYKRLADLKIEANNLVKLGLESKHRGEKLLQEAQRTGLRRIYELSNLKFHEAMDIFTRASANFQNGGESDERFRTSVPFVRMQVDEIGRSIGFISRQSFVSALDGADLDNNNRSSVDEQSWRLEGQFC</sequence>
<dbReference type="InterPro" id="IPR011990">
    <property type="entry name" value="TPR-like_helical_dom_sf"/>
</dbReference>
<keyword evidence="1" id="KW-0175">Coiled coil</keyword>
<protein>
    <submittedName>
        <fullName evidence="2">Uncharacterized protein</fullName>
    </submittedName>
</protein>
<dbReference type="AlphaFoldDB" id="A0A6H5GSY6"/>
<dbReference type="OrthoDB" id="8123614at2759"/>
<accession>A0A6H5GSY6</accession>
<dbReference type="EMBL" id="CADCXU010016585">
    <property type="protein sequence ID" value="CAB0005691.1"/>
    <property type="molecule type" value="Genomic_DNA"/>
</dbReference>